<accession>A0AAD7VIX3</accession>
<dbReference type="PANTHER" id="PTHR10694:SF54">
    <property type="entry name" value="INACTIVE LYSINE-SPECIFIC DEMETHYLASE JMJ19-RELATED"/>
    <property type="match status" value="1"/>
</dbReference>
<dbReference type="PROSITE" id="PS51184">
    <property type="entry name" value="JMJC"/>
    <property type="match status" value="1"/>
</dbReference>
<keyword evidence="5" id="KW-1185">Reference proteome</keyword>
<evidence type="ECO:0000313" key="5">
    <source>
        <dbReference type="Proteomes" id="UP001163823"/>
    </source>
</evidence>
<reference evidence="4" key="1">
    <citation type="journal article" date="2023" name="Science">
        <title>Elucidation of the pathway for biosynthesis of saponin adjuvants from the soapbark tree.</title>
        <authorList>
            <person name="Reed J."/>
            <person name="Orme A."/>
            <person name="El-Demerdash A."/>
            <person name="Owen C."/>
            <person name="Martin L.B.B."/>
            <person name="Misra R.C."/>
            <person name="Kikuchi S."/>
            <person name="Rejzek M."/>
            <person name="Martin A.C."/>
            <person name="Harkess A."/>
            <person name="Leebens-Mack J."/>
            <person name="Louveau T."/>
            <person name="Stephenson M.J."/>
            <person name="Osbourn A."/>
        </authorList>
    </citation>
    <scope>NUCLEOTIDE SEQUENCE</scope>
    <source>
        <strain evidence="4">S10</strain>
    </source>
</reference>
<feature type="compositionally biased region" description="Polar residues" evidence="1">
    <location>
        <begin position="820"/>
        <end position="841"/>
    </location>
</feature>
<dbReference type="EMBL" id="JARAOO010000003">
    <property type="protein sequence ID" value="KAJ7977229.1"/>
    <property type="molecule type" value="Genomic_DNA"/>
</dbReference>
<comment type="caution">
    <text evidence="4">The sequence shown here is derived from an EMBL/GenBank/DDBJ whole genome shotgun (WGS) entry which is preliminary data.</text>
</comment>
<dbReference type="GO" id="GO:0010468">
    <property type="term" value="P:regulation of gene expression"/>
    <property type="evidence" value="ECO:0007669"/>
    <property type="project" value="TreeGrafter"/>
</dbReference>
<dbReference type="Proteomes" id="UP001163823">
    <property type="component" value="Chromosome 3"/>
</dbReference>
<evidence type="ECO:0000256" key="1">
    <source>
        <dbReference type="SAM" id="MobiDB-lite"/>
    </source>
</evidence>
<feature type="region of interest" description="Disordered" evidence="1">
    <location>
        <begin position="812"/>
        <end position="851"/>
    </location>
</feature>
<dbReference type="PROSITE" id="PS51183">
    <property type="entry name" value="JMJN"/>
    <property type="match status" value="1"/>
</dbReference>
<feature type="domain" description="JmjN" evidence="2">
    <location>
        <begin position="142"/>
        <end position="183"/>
    </location>
</feature>
<dbReference type="Gene3D" id="2.60.120.650">
    <property type="entry name" value="Cupin"/>
    <property type="match status" value="2"/>
</dbReference>
<gene>
    <name evidence="4" type="ORF">O6P43_006889</name>
</gene>
<dbReference type="InterPro" id="IPR003349">
    <property type="entry name" value="JmjN"/>
</dbReference>
<evidence type="ECO:0000259" key="3">
    <source>
        <dbReference type="PROSITE" id="PS51184"/>
    </source>
</evidence>
<sequence length="851" mass="96239">MMGKEDRRNCSNNEKKVANFSVPPGFISLTSFMLKRIEKGEENNNSTACLSASKEPVQMDTESDMSDVAAFKRSLRCRPWIVFNQSNHDSEESDNEQLDMDIPLNAFRSKGVTRGCPDCSDCLKVTARWHPEEARNDFLEDAPVFYPTEEEFKDTLKYVASIRSRAEPYGICRIVPPSSWLPPFCLKEKCLWESSKFISHTQRIDGLHIHYPQEKRDKYGENTITKKRRGLKVGLDCELGKGCGRNQYDVEGFESEPGPEFTLKTFKRFADDFKDQYFQGLFRIQLKKLRFFVEVILRLEFLAADFQWYPDTLETSECPEYLKWNLNNLSRLPGSLLSFESSSTSHVVEPQLRIGMCFSSLNWKVEEHHLYSLHYMHLGEPAIWHSVPGRFAVKFETARKKYLPYLLAEQLDMSDNLVRQLSPSVLKSEVIPVYRCSQYPGEFVLVFPELYAEQRRQTTISYDKILLGAAREAVRAQWEIALCRKNTPDNLRWKEACGRDGILAKALNSRIKSEFLRREYLCTSMQTQRIEKDFDDTCKRECSICLCDLHFSAVRCQCSIRKYSCLNHAKQLCSCKWSDKILLFLYKMSELNVLLEALEGKLSAIYKWAKEDLGLVLHSTVSKRCLQPPGNLSGSHAGRIEIPRNGNTDCVRKQNAELSQVAVMPSATGSSSAARIKAELKARLHQSTTSNDLKANDLKAKQETVASQFASTCQGIGSNSASGTKTNTRVDVLQSTIMKKVEHNSRASPIISSATSDSNTFLHKGVTYDVSSESTSNTSSSDSDDTPTLGFSNVKGGRVRKEILMSELLKDTSSKHNKVDSSSFLSRTQSTKVPSSCSQSDLADVSDNEGA</sequence>
<proteinExistence type="predicted"/>
<dbReference type="KEGG" id="qsa:O6P43_006889"/>
<dbReference type="PANTHER" id="PTHR10694">
    <property type="entry name" value="LYSINE-SPECIFIC DEMETHYLASE"/>
    <property type="match status" value="1"/>
</dbReference>
<feature type="region of interest" description="Disordered" evidence="1">
    <location>
        <begin position="771"/>
        <end position="794"/>
    </location>
</feature>
<evidence type="ECO:0000259" key="2">
    <source>
        <dbReference type="PROSITE" id="PS51183"/>
    </source>
</evidence>
<dbReference type="Pfam" id="PF02375">
    <property type="entry name" value="JmjN"/>
    <property type="match status" value="1"/>
</dbReference>
<name>A0AAD7VIX3_QUISA</name>
<dbReference type="Pfam" id="PF02928">
    <property type="entry name" value="zf-C5HC2"/>
    <property type="match status" value="1"/>
</dbReference>
<organism evidence="4 5">
    <name type="scientific">Quillaja saponaria</name>
    <name type="common">Soap bark tree</name>
    <dbReference type="NCBI Taxonomy" id="32244"/>
    <lineage>
        <taxon>Eukaryota</taxon>
        <taxon>Viridiplantae</taxon>
        <taxon>Streptophyta</taxon>
        <taxon>Embryophyta</taxon>
        <taxon>Tracheophyta</taxon>
        <taxon>Spermatophyta</taxon>
        <taxon>Magnoliopsida</taxon>
        <taxon>eudicotyledons</taxon>
        <taxon>Gunneridae</taxon>
        <taxon>Pentapetalae</taxon>
        <taxon>rosids</taxon>
        <taxon>fabids</taxon>
        <taxon>Fabales</taxon>
        <taxon>Quillajaceae</taxon>
        <taxon>Quillaja</taxon>
    </lineage>
</organism>
<evidence type="ECO:0000313" key="4">
    <source>
        <dbReference type="EMBL" id="KAJ7977229.1"/>
    </source>
</evidence>
<protein>
    <submittedName>
        <fullName evidence="4">Lysine-specific demethylase</fullName>
    </submittedName>
</protein>
<dbReference type="GO" id="GO:0000785">
    <property type="term" value="C:chromatin"/>
    <property type="evidence" value="ECO:0007669"/>
    <property type="project" value="TreeGrafter"/>
</dbReference>
<dbReference type="SMART" id="SM00545">
    <property type="entry name" value="JmjN"/>
    <property type="match status" value="1"/>
</dbReference>
<dbReference type="InterPro" id="IPR004198">
    <property type="entry name" value="Znf_C5HC2"/>
</dbReference>
<dbReference type="AlphaFoldDB" id="A0AAD7VIX3"/>
<feature type="compositionally biased region" description="Low complexity" evidence="1">
    <location>
        <begin position="771"/>
        <end position="781"/>
    </location>
</feature>
<feature type="domain" description="JmjC" evidence="3">
    <location>
        <begin position="321"/>
        <end position="481"/>
    </location>
</feature>
<dbReference type="Pfam" id="PF02373">
    <property type="entry name" value="JmjC"/>
    <property type="match status" value="1"/>
</dbReference>
<dbReference type="InterPro" id="IPR003347">
    <property type="entry name" value="JmjC_dom"/>
</dbReference>
<dbReference type="SMART" id="SM00558">
    <property type="entry name" value="JmjC"/>
    <property type="match status" value="1"/>
</dbReference>
<dbReference type="GO" id="GO:0005634">
    <property type="term" value="C:nucleus"/>
    <property type="evidence" value="ECO:0007669"/>
    <property type="project" value="TreeGrafter"/>
</dbReference>
<dbReference type="SUPFAM" id="SSF51197">
    <property type="entry name" value="Clavaminate synthase-like"/>
    <property type="match status" value="1"/>
</dbReference>
<dbReference type="GO" id="GO:0034647">
    <property type="term" value="F:histone H3K4me/H3K4me2/H3K4me3 demethylase activity"/>
    <property type="evidence" value="ECO:0007669"/>
    <property type="project" value="TreeGrafter"/>
</dbReference>